<proteinExistence type="predicted"/>
<dbReference type="CDD" id="cd00081">
    <property type="entry name" value="Hint"/>
    <property type="match status" value="1"/>
</dbReference>
<dbReference type="SUPFAM" id="SSF51294">
    <property type="entry name" value="Hedgehog/intein (Hint) domain"/>
    <property type="match status" value="1"/>
</dbReference>
<name>X0Y087_9ZZZZ</name>
<comment type="caution">
    <text evidence="1">The sequence shown here is derived from an EMBL/GenBank/DDBJ whole genome shotgun (WGS) entry which is preliminary data.</text>
</comment>
<evidence type="ECO:0000313" key="1">
    <source>
        <dbReference type="EMBL" id="GAG49174.1"/>
    </source>
</evidence>
<evidence type="ECO:0008006" key="2">
    <source>
        <dbReference type="Google" id="ProtNLM"/>
    </source>
</evidence>
<sequence>MADGSFKNIEDIEIGDLVRSYDRVSKGFVGAVVTEVFHHSPEEMMDYYVVINGDLRVTPNHPLSVNGLWVCAGDAVVGDFLLGGNTQSVQIESVERVFERVDTYDFEVETPDDDGGGVLCQTHSY</sequence>
<feature type="non-terminal residue" evidence="1">
    <location>
        <position position="125"/>
    </location>
</feature>
<gene>
    <name evidence="1" type="ORF">S01H1_83928</name>
</gene>
<dbReference type="EMBL" id="BARS01057171">
    <property type="protein sequence ID" value="GAG49174.1"/>
    <property type="molecule type" value="Genomic_DNA"/>
</dbReference>
<organism evidence="1">
    <name type="scientific">marine sediment metagenome</name>
    <dbReference type="NCBI Taxonomy" id="412755"/>
    <lineage>
        <taxon>unclassified sequences</taxon>
        <taxon>metagenomes</taxon>
        <taxon>ecological metagenomes</taxon>
    </lineage>
</organism>
<accession>X0Y087</accession>
<reference evidence="1" key="1">
    <citation type="journal article" date="2014" name="Front. Microbiol.">
        <title>High frequency of phylogenetically diverse reductive dehalogenase-homologous genes in deep subseafloor sedimentary metagenomes.</title>
        <authorList>
            <person name="Kawai M."/>
            <person name="Futagami T."/>
            <person name="Toyoda A."/>
            <person name="Takaki Y."/>
            <person name="Nishi S."/>
            <person name="Hori S."/>
            <person name="Arai W."/>
            <person name="Tsubouchi T."/>
            <person name="Morono Y."/>
            <person name="Uchiyama I."/>
            <person name="Ito T."/>
            <person name="Fujiyama A."/>
            <person name="Inagaki F."/>
            <person name="Takami H."/>
        </authorList>
    </citation>
    <scope>NUCLEOTIDE SEQUENCE</scope>
    <source>
        <strain evidence="1">Expedition CK06-06</strain>
    </source>
</reference>
<dbReference type="InterPro" id="IPR036844">
    <property type="entry name" value="Hint_dom_sf"/>
</dbReference>
<protein>
    <recommendedName>
        <fullName evidence="2">Hint domain-containing protein</fullName>
    </recommendedName>
</protein>
<dbReference type="Gene3D" id="2.170.16.10">
    <property type="entry name" value="Hedgehog/Intein (Hint) domain"/>
    <property type="match status" value="1"/>
</dbReference>
<dbReference type="AlphaFoldDB" id="X0Y087"/>